<reference evidence="8" key="1">
    <citation type="submission" date="2022-03" db="EMBL/GenBank/DDBJ databases">
        <authorList>
            <person name="Martin C."/>
        </authorList>
    </citation>
    <scope>NUCLEOTIDE SEQUENCE</scope>
</reference>
<dbReference type="Pfam" id="PF01822">
    <property type="entry name" value="WSC"/>
    <property type="match status" value="1"/>
</dbReference>
<dbReference type="PANTHER" id="PTHR24269:SF16">
    <property type="entry name" value="PROTEIN SLG1"/>
    <property type="match status" value="1"/>
</dbReference>
<keyword evidence="4" id="KW-1133">Transmembrane helix</keyword>
<keyword evidence="9" id="KW-1185">Reference proteome</keyword>
<keyword evidence="3" id="KW-0732">Signal</keyword>
<proteinExistence type="predicted"/>
<evidence type="ECO:0000313" key="9">
    <source>
        <dbReference type="Proteomes" id="UP000749559"/>
    </source>
</evidence>
<dbReference type="GO" id="GO:0005886">
    <property type="term" value="C:plasma membrane"/>
    <property type="evidence" value="ECO:0007669"/>
    <property type="project" value="TreeGrafter"/>
</dbReference>
<dbReference type="SMART" id="SM00321">
    <property type="entry name" value="WSC"/>
    <property type="match status" value="1"/>
</dbReference>
<dbReference type="PANTHER" id="PTHR24269">
    <property type="entry name" value="KREMEN PROTEIN"/>
    <property type="match status" value="1"/>
</dbReference>
<dbReference type="PROSITE" id="PS51212">
    <property type="entry name" value="WSC"/>
    <property type="match status" value="1"/>
</dbReference>
<comment type="subcellular location">
    <subcellularLocation>
        <location evidence="1">Membrane</location>
        <topology evidence="1">Single-pass membrane protein</topology>
    </subcellularLocation>
</comment>
<name>A0A8S4P3Z8_OWEFU</name>
<keyword evidence="5" id="KW-0472">Membrane</keyword>
<comment type="caution">
    <text evidence="8">The sequence shown here is derived from an EMBL/GenBank/DDBJ whole genome shotgun (WGS) entry which is preliminary data.</text>
</comment>
<accession>A0A8S4P3Z8</accession>
<evidence type="ECO:0000256" key="5">
    <source>
        <dbReference type="ARBA" id="ARBA00023136"/>
    </source>
</evidence>
<evidence type="ECO:0000256" key="1">
    <source>
        <dbReference type="ARBA" id="ARBA00004167"/>
    </source>
</evidence>
<dbReference type="OrthoDB" id="6160938at2759"/>
<sequence length="109" mass="12059">MIPTPICLAIVFYLGCFKDRAHVAGARDMDGLGLPHGFQHQEMTIEICTNYCRTRGFKYAGVQWAYSCYCADKFGKYGNAAESACKMACKGNPNQDCGGDERNGIFLVR</sequence>
<feature type="domain" description="WSC" evidence="7">
    <location>
        <begin position="10"/>
        <end position="109"/>
    </location>
</feature>
<dbReference type="Proteomes" id="UP000749559">
    <property type="component" value="Unassembled WGS sequence"/>
</dbReference>
<dbReference type="EMBL" id="CAIIXF020000007">
    <property type="protein sequence ID" value="CAH1788982.1"/>
    <property type="molecule type" value="Genomic_DNA"/>
</dbReference>
<protein>
    <recommendedName>
        <fullName evidence="7">WSC domain-containing protein</fullName>
    </recommendedName>
</protein>
<evidence type="ECO:0000256" key="3">
    <source>
        <dbReference type="ARBA" id="ARBA00022729"/>
    </source>
</evidence>
<keyword evidence="6" id="KW-0325">Glycoprotein</keyword>
<dbReference type="AlphaFoldDB" id="A0A8S4P3Z8"/>
<evidence type="ECO:0000259" key="7">
    <source>
        <dbReference type="PROSITE" id="PS51212"/>
    </source>
</evidence>
<evidence type="ECO:0000256" key="4">
    <source>
        <dbReference type="ARBA" id="ARBA00022989"/>
    </source>
</evidence>
<evidence type="ECO:0000256" key="2">
    <source>
        <dbReference type="ARBA" id="ARBA00022692"/>
    </source>
</evidence>
<gene>
    <name evidence="8" type="ORF">OFUS_LOCUS14422</name>
</gene>
<dbReference type="InterPro" id="IPR051836">
    <property type="entry name" value="Kremen_rcpt"/>
</dbReference>
<evidence type="ECO:0000313" key="8">
    <source>
        <dbReference type="EMBL" id="CAH1788982.1"/>
    </source>
</evidence>
<organism evidence="8 9">
    <name type="scientific">Owenia fusiformis</name>
    <name type="common">Polychaete worm</name>
    <dbReference type="NCBI Taxonomy" id="6347"/>
    <lineage>
        <taxon>Eukaryota</taxon>
        <taxon>Metazoa</taxon>
        <taxon>Spiralia</taxon>
        <taxon>Lophotrochozoa</taxon>
        <taxon>Annelida</taxon>
        <taxon>Polychaeta</taxon>
        <taxon>Sedentaria</taxon>
        <taxon>Canalipalpata</taxon>
        <taxon>Sabellida</taxon>
        <taxon>Oweniida</taxon>
        <taxon>Oweniidae</taxon>
        <taxon>Owenia</taxon>
    </lineage>
</organism>
<evidence type="ECO:0000256" key="6">
    <source>
        <dbReference type="ARBA" id="ARBA00023180"/>
    </source>
</evidence>
<dbReference type="InterPro" id="IPR002889">
    <property type="entry name" value="WSC_carb-bd"/>
</dbReference>
<keyword evidence="2" id="KW-0812">Transmembrane</keyword>